<evidence type="ECO:0000313" key="4">
    <source>
        <dbReference type="EMBL" id="GAA4420877.1"/>
    </source>
</evidence>
<gene>
    <name evidence="4" type="ORF">GCM10023187_56420</name>
</gene>
<accession>A0ABP8L3B2</accession>
<feature type="transmembrane region" description="Helical" evidence="1">
    <location>
        <begin position="6"/>
        <end position="25"/>
    </location>
</feature>
<evidence type="ECO:0008006" key="6">
    <source>
        <dbReference type="Google" id="ProtNLM"/>
    </source>
</evidence>
<dbReference type="InterPro" id="IPR012373">
    <property type="entry name" value="Ferrdict_sens_TM"/>
</dbReference>
<dbReference type="Pfam" id="PF04773">
    <property type="entry name" value="FecR"/>
    <property type="match status" value="1"/>
</dbReference>
<reference evidence="5" key="1">
    <citation type="journal article" date="2019" name="Int. J. Syst. Evol. Microbiol.">
        <title>The Global Catalogue of Microorganisms (GCM) 10K type strain sequencing project: providing services to taxonomists for standard genome sequencing and annotation.</title>
        <authorList>
            <consortium name="The Broad Institute Genomics Platform"/>
            <consortium name="The Broad Institute Genome Sequencing Center for Infectious Disease"/>
            <person name="Wu L."/>
            <person name="Ma J."/>
        </authorList>
    </citation>
    <scope>NUCLEOTIDE SEQUENCE [LARGE SCALE GENOMIC DNA]</scope>
    <source>
        <strain evidence="5">JCM 17925</strain>
    </source>
</reference>
<dbReference type="PANTHER" id="PTHR30273:SF2">
    <property type="entry name" value="PROTEIN FECR"/>
    <property type="match status" value="1"/>
</dbReference>
<feature type="domain" description="FecR protein" evidence="2">
    <location>
        <begin position="63"/>
        <end position="158"/>
    </location>
</feature>
<evidence type="ECO:0000313" key="5">
    <source>
        <dbReference type="Proteomes" id="UP001500936"/>
    </source>
</evidence>
<evidence type="ECO:0000259" key="2">
    <source>
        <dbReference type="Pfam" id="PF04773"/>
    </source>
</evidence>
<dbReference type="Proteomes" id="UP001500936">
    <property type="component" value="Unassembled WGS sequence"/>
</dbReference>
<dbReference type="RefSeq" id="WP_345271464.1">
    <property type="nucleotide sequence ID" value="NZ_BAABHB010000023.1"/>
</dbReference>
<dbReference type="InterPro" id="IPR032508">
    <property type="entry name" value="FecR_C"/>
</dbReference>
<dbReference type="PANTHER" id="PTHR30273">
    <property type="entry name" value="PERIPLASMIC SIGNAL SENSOR AND SIGMA FACTOR ACTIVATOR FECR-RELATED"/>
    <property type="match status" value="1"/>
</dbReference>
<name>A0ABP8L3B2_9BACT</name>
<dbReference type="InterPro" id="IPR006860">
    <property type="entry name" value="FecR"/>
</dbReference>
<dbReference type="EMBL" id="BAABHB010000023">
    <property type="protein sequence ID" value="GAA4420877.1"/>
    <property type="molecule type" value="Genomic_DNA"/>
</dbReference>
<protein>
    <recommendedName>
        <fullName evidence="6">FecR family protein</fullName>
    </recommendedName>
</protein>
<comment type="caution">
    <text evidence="4">The sequence shown here is derived from an EMBL/GenBank/DDBJ whole genome shotgun (WGS) entry which is preliminary data.</text>
</comment>
<keyword evidence="5" id="KW-1185">Reference proteome</keyword>
<dbReference type="Pfam" id="PF16344">
    <property type="entry name" value="FecR_C"/>
    <property type="match status" value="1"/>
</dbReference>
<keyword evidence="1" id="KW-0812">Transmembrane</keyword>
<proteinExistence type="predicted"/>
<feature type="domain" description="Protein FecR C-terminal" evidence="3">
    <location>
        <begin position="205"/>
        <end position="269"/>
    </location>
</feature>
<keyword evidence="1" id="KW-0472">Membrane</keyword>
<keyword evidence="1" id="KW-1133">Transmembrane helix</keyword>
<dbReference type="Gene3D" id="2.60.120.1440">
    <property type="match status" value="1"/>
</dbReference>
<dbReference type="Gene3D" id="3.55.50.30">
    <property type="match status" value="1"/>
</dbReference>
<sequence>MNRTLLSGWGMAAAVAAVVIGFFAYRTLFPNSLLQPTTAPVITKTTPTTQPVPVEATPQPFVVQTRYGERRRVTLPDQSVAVLNANSSLTMTERTNGIRQVQLDGEAFFIVSKQKRADGGPVKFVVQARNVTVEVLGTQFNVSTCNRLVRLVLNEGKIRLKVDDARSPRTLDLLPGGLVEVTEQQQIALHSRINPEPITAWTTDELVFDDTPLSDIARIMENNYGYKVEFADPALASRRLTATLPDSNLNGLLLALEKAFNLSVTRQEKLICLAITPTSKVPWKSLHVNPDVLPPAPRSGCWCCIGSRCPARRRWCWPTVASGRPIPPGSDRWPTTVTASTRTGTASGAMGMAYFRP</sequence>
<organism evidence="4 5">
    <name type="scientific">Nibrella viscosa</name>
    <dbReference type="NCBI Taxonomy" id="1084524"/>
    <lineage>
        <taxon>Bacteria</taxon>
        <taxon>Pseudomonadati</taxon>
        <taxon>Bacteroidota</taxon>
        <taxon>Cytophagia</taxon>
        <taxon>Cytophagales</taxon>
        <taxon>Spirosomataceae</taxon>
        <taxon>Nibrella</taxon>
    </lineage>
</organism>
<evidence type="ECO:0000256" key="1">
    <source>
        <dbReference type="SAM" id="Phobius"/>
    </source>
</evidence>
<evidence type="ECO:0000259" key="3">
    <source>
        <dbReference type="Pfam" id="PF16344"/>
    </source>
</evidence>